<dbReference type="GO" id="GO:0016614">
    <property type="term" value="F:oxidoreductase activity, acting on CH-OH group of donors"/>
    <property type="evidence" value="ECO:0007669"/>
    <property type="project" value="InterPro"/>
</dbReference>
<protein>
    <recommendedName>
        <fullName evidence="8">Glucose-methanol-choline oxidoreductase C-terminal domain-containing protein</fullName>
    </recommendedName>
</protein>
<dbReference type="EMBL" id="MLYV02000114">
    <property type="protein sequence ID" value="PSS35594.1"/>
    <property type="molecule type" value="Genomic_DNA"/>
</dbReference>
<dbReference type="Gene3D" id="3.50.50.60">
    <property type="entry name" value="FAD/NAD(P)-binding domain"/>
    <property type="match status" value="1"/>
</dbReference>
<dbReference type="OrthoDB" id="269227at2759"/>
<evidence type="ECO:0000256" key="5">
    <source>
        <dbReference type="ARBA" id="ARBA00022827"/>
    </source>
</evidence>
<keyword evidence="3" id="KW-0285">Flavoprotein</keyword>
<dbReference type="InterPro" id="IPR012132">
    <property type="entry name" value="GMC_OxRdtase"/>
</dbReference>
<evidence type="ECO:0000256" key="4">
    <source>
        <dbReference type="ARBA" id="ARBA00022729"/>
    </source>
</evidence>
<dbReference type="Gene3D" id="3.30.560.10">
    <property type="entry name" value="Glucose Oxidase, domain 3"/>
    <property type="match status" value="1"/>
</dbReference>
<dbReference type="PANTHER" id="PTHR11552">
    <property type="entry name" value="GLUCOSE-METHANOL-CHOLINE GMC OXIDOREDUCTASE"/>
    <property type="match status" value="1"/>
</dbReference>
<reference evidence="9 10" key="1">
    <citation type="submission" date="2018-02" db="EMBL/GenBank/DDBJ databases">
        <title>Genome sequence of the basidiomycete white-rot fungus Phlebia centrifuga.</title>
        <authorList>
            <person name="Granchi Z."/>
            <person name="Peng M."/>
            <person name="de Vries R.P."/>
            <person name="Hilden K."/>
            <person name="Makela M.R."/>
            <person name="Grigoriev I."/>
            <person name="Riley R."/>
        </authorList>
    </citation>
    <scope>NUCLEOTIDE SEQUENCE [LARGE SCALE GENOMIC DNA]</scope>
    <source>
        <strain evidence="9 10">FBCC195</strain>
    </source>
</reference>
<evidence type="ECO:0000256" key="1">
    <source>
        <dbReference type="ARBA" id="ARBA00001974"/>
    </source>
</evidence>
<dbReference type="Proteomes" id="UP000186601">
    <property type="component" value="Unassembled WGS sequence"/>
</dbReference>
<dbReference type="AlphaFoldDB" id="A0A2R6S001"/>
<feature type="non-terminal residue" evidence="9">
    <location>
        <position position="1"/>
    </location>
</feature>
<evidence type="ECO:0000256" key="2">
    <source>
        <dbReference type="ARBA" id="ARBA00010790"/>
    </source>
</evidence>
<organism evidence="9 10">
    <name type="scientific">Hermanssonia centrifuga</name>
    <dbReference type="NCBI Taxonomy" id="98765"/>
    <lineage>
        <taxon>Eukaryota</taxon>
        <taxon>Fungi</taxon>
        <taxon>Dikarya</taxon>
        <taxon>Basidiomycota</taxon>
        <taxon>Agaricomycotina</taxon>
        <taxon>Agaricomycetes</taxon>
        <taxon>Polyporales</taxon>
        <taxon>Meruliaceae</taxon>
        <taxon>Hermanssonia</taxon>
    </lineage>
</organism>
<proteinExistence type="inferred from homology"/>
<dbReference type="GO" id="GO:0050660">
    <property type="term" value="F:flavin adenine dinucleotide binding"/>
    <property type="evidence" value="ECO:0007669"/>
    <property type="project" value="InterPro"/>
</dbReference>
<dbReference type="SUPFAM" id="SSF51905">
    <property type="entry name" value="FAD/NAD(P)-binding domain"/>
    <property type="match status" value="1"/>
</dbReference>
<comment type="cofactor">
    <cofactor evidence="1">
        <name>FAD</name>
        <dbReference type="ChEBI" id="CHEBI:57692"/>
    </cofactor>
</comment>
<dbReference type="Pfam" id="PF05199">
    <property type="entry name" value="GMC_oxred_C"/>
    <property type="match status" value="1"/>
</dbReference>
<name>A0A2R6S001_9APHY</name>
<evidence type="ECO:0000313" key="9">
    <source>
        <dbReference type="EMBL" id="PSS35594.1"/>
    </source>
</evidence>
<evidence type="ECO:0000256" key="6">
    <source>
        <dbReference type="ARBA" id="ARBA00023002"/>
    </source>
</evidence>
<comment type="similarity">
    <text evidence="2">Belongs to the GMC oxidoreductase family.</text>
</comment>
<comment type="caution">
    <text evidence="9">The sequence shown here is derived from an EMBL/GenBank/DDBJ whole genome shotgun (WGS) entry which is preliminary data.</text>
</comment>
<evidence type="ECO:0000259" key="8">
    <source>
        <dbReference type="Pfam" id="PF05199"/>
    </source>
</evidence>
<evidence type="ECO:0000256" key="3">
    <source>
        <dbReference type="ARBA" id="ARBA00022630"/>
    </source>
</evidence>
<dbReference type="PANTHER" id="PTHR11552:SF201">
    <property type="entry name" value="GLUCOSE-METHANOL-CHOLINE OXIDOREDUCTASE N-TERMINAL DOMAIN-CONTAINING PROTEIN"/>
    <property type="match status" value="1"/>
</dbReference>
<evidence type="ECO:0000256" key="7">
    <source>
        <dbReference type="SAM" id="MobiDB-lite"/>
    </source>
</evidence>
<feature type="domain" description="Glucose-methanol-choline oxidoreductase C-terminal" evidence="8">
    <location>
        <begin position="6"/>
        <end position="91"/>
    </location>
</feature>
<dbReference type="InterPro" id="IPR036188">
    <property type="entry name" value="FAD/NAD-bd_sf"/>
</dbReference>
<keyword evidence="5" id="KW-0274">FAD</keyword>
<feature type="region of interest" description="Disordered" evidence="7">
    <location>
        <begin position="1"/>
        <end position="21"/>
    </location>
</feature>
<keyword evidence="4" id="KW-0732">Signal</keyword>
<accession>A0A2R6S001</accession>
<gene>
    <name evidence="9" type="ORF">PHLCEN_2v1471</name>
</gene>
<sequence>LLSAGETIPGFTAVPNDSQGGSTADWEKWILDTFTAVAHPISTAAMMRRSLGGVVDAQLKVYDTANIRVVDASVLPLQLSAHLSSSLYGVAEKAADLIKSSSK</sequence>
<evidence type="ECO:0000313" key="10">
    <source>
        <dbReference type="Proteomes" id="UP000186601"/>
    </source>
</evidence>
<keyword evidence="6" id="KW-0560">Oxidoreductase</keyword>
<keyword evidence="10" id="KW-1185">Reference proteome</keyword>
<dbReference type="InterPro" id="IPR007867">
    <property type="entry name" value="GMC_OxRtase_C"/>
</dbReference>
<dbReference type="STRING" id="98765.A0A2R6S001"/>